<gene>
    <name evidence="1" type="ORF">SJ05684_c02610</name>
</gene>
<evidence type="ECO:0000313" key="2">
    <source>
        <dbReference type="Proteomes" id="UP000217211"/>
    </source>
</evidence>
<protein>
    <submittedName>
        <fullName evidence="1">Uncharacterized protein</fullName>
    </submittedName>
</protein>
<dbReference type="Proteomes" id="UP000217211">
    <property type="component" value="Chromosome"/>
</dbReference>
<proteinExistence type="predicted"/>
<accession>A0A249P8Z7</accession>
<dbReference type="EMBL" id="CP023067">
    <property type="protein sequence ID" value="ASY61729.1"/>
    <property type="molecule type" value="Genomic_DNA"/>
</dbReference>
<dbReference type="AlphaFoldDB" id="A0A249P8Z7"/>
<evidence type="ECO:0000313" key="1">
    <source>
        <dbReference type="EMBL" id="ASY61729.1"/>
    </source>
</evidence>
<sequence length="63" mass="7013">MGGHTGLNFVYRSRRSGLMPLGSAPLVKDAKPVVWGRNSQSFIAKNLTGGKDWEWRKNVVNRA</sequence>
<name>A0A249P8Z7_9HYPH</name>
<reference evidence="1 2" key="1">
    <citation type="submission" date="2017-08" db="EMBL/GenBank/DDBJ databases">
        <title>Multipartite genome sequences of Sinorhizobium species nodulating soybeans.</title>
        <authorList>
            <person name="Tian C.F."/>
        </authorList>
    </citation>
    <scope>NUCLEOTIDE SEQUENCE [LARGE SCALE GENOMIC DNA]</scope>
    <source>
        <strain evidence="1 2">CCBAU 05684</strain>
    </source>
</reference>
<keyword evidence="2" id="KW-1185">Reference proteome</keyword>
<organism evidence="1 2">
    <name type="scientific">Sinorhizobium sojae CCBAU 05684</name>
    <dbReference type="NCBI Taxonomy" id="716928"/>
    <lineage>
        <taxon>Bacteria</taxon>
        <taxon>Pseudomonadati</taxon>
        <taxon>Pseudomonadota</taxon>
        <taxon>Alphaproteobacteria</taxon>
        <taxon>Hyphomicrobiales</taxon>
        <taxon>Rhizobiaceae</taxon>
        <taxon>Sinorhizobium/Ensifer group</taxon>
        <taxon>Sinorhizobium</taxon>
    </lineage>
</organism>
<dbReference type="KEGG" id="esj:SJ05684_c02610"/>